<dbReference type="GO" id="GO:0005634">
    <property type="term" value="C:nucleus"/>
    <property type="evidence" value="ECO:0007669"/>
    <property type="project" value="TreeGrafter"/>
</dbReference>
<evidence type="ECO:0000313" key="3">
    <source>
        <dbReference type="EMBL" id="KAK5085231.1"/>
    </source>
</evidence>
<reference evidence="3 4" key="1">
    <citation type="submission" date="2023-08" db="EMBL/GenBank/DDBJ databases">
        <title>Black Yeasts Isolated from many extreme environments.</title>
        <authorList>
            <person name="Coleine C."/>
            <person name="Stajich J.E."/>
            <person name="Selbmann L."/>
        </authorList>
    </citation>
    <scope>NUCLEOTIDE SEQUENCE [LARGE SCALE GENOMIC DNA]</scope>
    <source>
        <strain evidence="3 4">CCFEE 5910</strain>
    </source>
</reference>
<accession>A0AAN7YAH3</accession>
<dbReference type="GO" id="GO:0047631">
    <property type="term" value="F:ADP-ribose diphosphatase activity"/>
    <property type="evidence" value="ECO:0007669"/>
    <property type="project" value="TreeGrafter"/>
</dbReference>
<dbReference type="SUPFAM" id="SSF55811">
    <property type="entry name" value="Nudix"/>
    <property type="match status" value="1"/>
</dbReference>
<evidence type="ECO:0000256" key="1">
    <source>
        <dbReference type="ARBA" id="ARBA00022801"/>
    </source>
</evidence>
<dbReference type="InterPro" id="IPR020084">
    <property type="entry name" value="NUDIX_hydrolase_CS"/>
</dbReference>
<dbReference type="Proteomes" id="UP001309876">
    <property type="component" value="Unassembled WGS sequence"/>
</dbReference>
<organism evidence="3 4">
    <name type="scientific">Lithohypha guttulata</name>
    <dbReference type="NCBI Taxonomy" id="1690604"/>
    <lineage>
        <taxon>Eukaryota</taxon>
        <taxon>Fungi</taxon>
        <taxon>Dikarya</taxon>
        <taxon>Ascomycota</taxon>
        <taxon>Pezizomycotina</taxon>
        <taxon>Eurotiomycetes</taxon>
        <taxon>Chaetothyriomycetidae</taxon>
        <taxon>Chaetothyriales</taxon>
        <taxon>Trichomeriaceae</taxon>
        <taxon>Lithohypha</taxon>
    </lineage>
</organism>
<dbReference type="PROSITE" id="PS51462">
    <property type="entry name" value="NUDIX"/>
    <property type="match status" value="1"/>
</dbReference>
<comment type="caution">
    <text evidence="3">The sequence shown here is derived from an EMBL/GenBank/DDBJ whole genome shotgun (WGS) entry which is preliminary data.</text>
</comment>
<sequence length="215" mass="23733">MASNPHVTALHDLPASEAKWVNLQKATYIDAKGNERVWEVASRKTRGKAGIDAVAMGNIIYHPSKPPSTIVVLQFRPPIDAITVEWPAGLVDADESPEEAAVRELKEETGYDGKVISVSPTVAADPGMTSANMKLVMMEVHLKEGEPEPEQHLDEGENIQRVTIPLAELYERLNEFASKDRYCIAAKLYHWAVGVQFARDHPHLFEKLSQPGAST</sequence>
<keyword evidence="4" id="KW-1185">Reference proteome</keyword>
<dbReference type="InterPro" id="IPR000086">
    <property type="entry name" value="NUDIX_hydrolase_dom"/>
</dbReference>
<dbReference type="PANTHER" id="PTHR11839">
    <property type="entry name" value="UDP/ADP-SUGAR PYROPHOSPHATASE"/>
    <property type="match status" value="1"/>
</dbReference>
<proteinExistence type="predicted"/>
<dbReference type="GO" id="GO:0019693">
    <property type="term" value="P:ribose phosphate metabolic process"/>
    <property type="evidence" value="ECO:0007669"/>
    <property type="project" value="TreeGrafter"/>
</dbReference>
<gene>
    <name evidence="3" type="ORF">LTR05_004512</name>
</gene>
<protein>
    <recommendedName>
        <fullName evidence="2">Nudix hydrolase domain-containing protein</fullName>
    </recommendedName>
</protein>
<dbReference type="PROSITE" id="PS00893">
    <property type="entry name" value="NUDIX_BOX"/>
    <property type="match status" value="1"/>
</dbReference>
<dbReference type="PANTHER" id="PTHR11839:SF26">
    <property type="entry name" value="ADP-RIBOSE DIPHOSPHATASE"/>
    <property type="match status" value="1"/>
</dbReference>
<dbReference type="AlphaFoldDB" id="A0AAN7YAH3"/>
<dbReference type="InterPro" id="IPR015797">
    <property type="entry name" value="NUDIX_hydrolase-like_dom_sf"/>
</dbReference>
<dbReference type="GO" id="GO:0006753">
    <property type="term" value="P:nucleoside phosphate metabolic process"/>
    <property type="evidence" value="ECO:0007669"/>
    <property type="project" value="TreeGrafter"/>
</dbReference>
<dbReference type="EMBL" id="JAVRRJ010000004">
    <property type="protein sequence ID" value="KAK5085231.1"/>
    <property type="molecule type" value="Genomic_DNA"/>
</dbReference>
<feature type="domain" description="Nudix hydrolase" evidence="2">
    <location>
        <begin position="51"/>
        <end position="187"/>
    </location>
</feature>
<evidence type="ECO:0000313" key="4">
    <source>
        <dbReference type="Proteomes" id="UP001309876"/>
    </source>
</evidence>
<name>A0AAN7YAH3_9EURO</name>
<dbReference type="Gene3D" id="3.90.79.10">
    <property type="entry name" value="Nucleoside Triphosphate Pyrophosphohydrolase"/>
    <property type="match status" value="1"/>
</dbReference>
<keyword evidence="1" id="KW-0378">Hydrolase</keyword>
<dbReference type="CDD" id="cd18888">
    <property type="entry name" value="NUDIX_ADPRase_Nudt5"/>
    <property type="match status" value="1"/>
</dbReference>
<dbReference type="Pfam" id="PF00293">
    <property type="entry name" value="NUDIX"/>
    <property type="match status" value="1"/>
</dbReference>
<evidence type="ECO:0000259" key="2">
    <source>
        <dbReference type="PROSITE" id="PS51462"/>
    </source>
</evidence>
<dbReference type="FunFam" id="3.90.79.10:FF:000016">
    <property type="entry name" value="ADP-sugar pyrophosphatase isoform X1"/>
    <property type="match status" value="1"/>
</dbReference>